<dbReference type="RefSeq" id="WP_169729690.1">
    <property type="nucleotide sequence ID" value="NZ_BJMM01000002.1"/>
</dbReference>
<dbReference type="EMBL" id="BJMM01000002">
    <property type="protein sequence ID" value="GEB47968.1"/>
    <property type="molecule type" value="Genomic_DNA"/>
</dbReference>
<comment type="caution">
    <text evidence="1">The sequence shown here is derived from an EMBL/GenBank/DDBJ whole genome shotgun (WGS) entry which is preliminary data.</text>
</comment>
<protein>
    <submittedName>
        <fullName evidence="1">Uncharacterized protein</fullName>
    </submittedName>
</protein>
<reference evidence="1 2" key="1">
    <citation type="submission" date="2019-06" db="EMBL/GenBank/DDBJ databases">
        <title>Whole genome shotgun sequence of Streptomyces cacaoi subsp. cacaoi NBRC 12748.</title>
        <authorList>
            <person name="Hosoyama A."/>
            <person name="Uohara A."/>
            <person name="Ohji S."/>
            <person name="Ichikawa N."/>
        </authorList>
    </citation>
    <scope>NUCLEOTIDE SEQUENCE [LARGE SCALE GENOMIC DNA]</scope>
    <source>
        <strain evidence="1 2">NBRC 12748</strain>
    </source>
</reference>
<gene>
    <name evidence="1" type="ORF">SCA03_05190</name>
</gene>
<name>A0A4Y3QU94_STRCI</name>
<accession>A0A4Y3QU94</accession>
<evidence type="ECO:0000313" key="2">
    <source>
        <dbReference type="Proteomes" id="UP000319210"/>
    </source>
</evidence>
<dbReference type="AlphaFoldDB" id="A0A4Y3QU94"/>
<dbReference type="Proteomes" id="UP000319210">
    <property type="component" value="Unassembled WGS sequence"/>
</dbReference>
<dbReference type="InterPro" id="IPR049906">
    <property type="entry name" value="LxmA-like_leader"/>
</dbReference>
<keyword evidence="2" id="KW-1185">Reference proteome</keyword>
<sequence length="53" mass="5416">MGEVVEMVAGFDTYADVEELNQIAVGEAPESSAPCTIYASVSASISATASWGC</sequence>
<evidence type="ECO:0000313" key="1">
    <source>
        <dbReference type="EMBL" id="GEB47968.1"/>
    </source>
</evidence>
<proteinExistence type="predicted"/>
<dbReference type="NCBIfam" id="NF038146">
    <property type="entry name" value="LxmA_leader"/>
    <property type="match status" value="1"/>
</dbReference>
<organism evidence="1 2">
    <name type="scientific">Streptomyces cacaoi</name>
    <dbReference type="NCBI Taxonomy" id="1898"/>
    <lineage>
        <taxon>Bacteria</taxon>
        <taxon>Bacillati</taxon>
        <taxon>Actinomycetota</taxon>
        <taxon>Actinomycetes</taxon>
        <taxon>Kitasatosporales</taxon>
        <taxon>Streptomycetaceae</taxon>
        <taxon>Streptomyces</taxon>
    </lineage>
</organism>